<keyword evidence="2 5" id="KW-0808">Transferase</keyword>
<protein>
    <submittedName>
        <fullName evidence="5">Acyltransferase</fullName>
    </submittedName>
</protein>
<dbReference type="GO" id="GO:0006654">
    <property type="term" value="P:phosphatidic acid biosynthetic process"/>
    <property type="evidence" value="ECO:0007669"/>
    <property type="project" value="TreeGrafter"/>
</dbReference>
<dbReference type="SMART" id="SM00563">
    <property type="entry name" value="PlsC"/>
    <property type="match status" value="1"/>
</dbReference>
<dbReference type="GO" id="GO:0003841">
    <property type="term" value="F:1-acylglycerol-3-phosphate O-acyltransferase activity"/>
    <property type="evidence" value="ECO:0007669"/>
    <property type="project" value="TreeGrafter"/>
</dbReference>
<evidence type="ECO:0000313" key="5">
    <source>
        <dbReference type="EMBL" id="RUO19927.1"/>
    </source>
</evidence>
<reference evidence="5 6" key="1">
    <citation type="journal article" date="2011" name="Front. Microbiol.">
        <title>Genomic signatures of strain selection and enhancement in Bacillus atrophaeus var. globigii, a historical biowarfare simulant.</title>
        <authorList>
            <person name="Gibbons H.S."/>
            <person name="Broomall S.M."/>
            <person name="McNew L.A."/>
            <person name="Daligault H."/>
            <person name="Chapman C."/>
            <person name="Bruce D."/>
            <person name="Karavis M."/>
            <person name="Krepps M."/>
            <person name="McGregor P.A."/>
            <person name="Hong C."/>
            <person name="Park K.H."/>
            <person name="Akmal A."/>
            <person name="Feldman A."/>
            <person name="Lin J.S."/>
            <person name="Chang W.E."/>
            <person name="Higgs B.W."/>
            <person name="Demirev P."/>
            <person name="Lindquist J."/>
            <person name="Liem A."/>
            <person name="Fochler E."/>
            <person name="Read T.D."/>
            <person name="Tapia R."/>
            <person name="Johnson S."/>
            <person name="Bishop-Lilly K.A."/>
            <person name="Detter C."/>
            <person name="Han C."/>
            <person name="Sozhamannan S."/>
            <person name="Rosenzweig C.N."/>
            <person name="Skowronski E.W."/>
        </authorList>
    </citation>
    <scope>NUCLEOTIDE SEQUENCE [LARGE SCALE GENOMIC DNA]</scope>
    <source>
        <strain evidence="5 6">AK5</strain>
    </source>
</reference>
<dbReference type="PANTHER" id="PTHR10434:SF9">
    <property type="entry name" value="PHOSPHOLIPID_GLYCEROL ACYLTRANSFERASE DOMAIN-CONTAINING PROTEIN"/>
    <property type="match status" value="1"/>
</dbReference>
<dbReference type="EMBL" id="PIPI01000004">
    <property type="protein sequence ID" value="RUO19927.1"/>
    <property type="molecule type" value="Genomic_DNA"/>
</dbReference>
<dbReference type="OrthoDB" id="9796839at2"/>
<dbReference type="PANTHER" id="PTHR10434">
    <property type="entry name" value="1-ACYL-SN-GLYCEROL-3-PHOSPHATE ACYLTRANSFERASE"/>
    <property type="match status" value="1"/>
</dbReference>
<comment type="pathway">
    <text evidence="1">Lipid metabolism.</text>
</comment>
<dbReference type="InterPro" id="IPR002123">
    <property type="entry name" value="Plipid/glycerol_acylTrfase"/>
</dbReference>
<dbReference type="AlphaFoldDB" id="A0A432VTX8"/>
<evidence type="ECO:0000313" key="6">
    <source>
        <dbReference type="Proteomes" id="UP000288212"/>
    </source>
</evidence>
<dbReference type="Pfam" id="PF01553">
    <property type="entry name" value="Acyltransferase"/>
    <property type="match status" value="1"/>
</dbReference>
<evidence type="ECO:0000259" key="4">
    <source>
        <dbReference type="SMART" id="SM00563"/>
    </source>
</evidence>
<feature type="domain" description="Phospholipid/glycerol acyltransferase" evidence="4">
    <location>
        <begin position="20"/>
        <end position="132"/>
    </location>
</feature>
<sequence>MRLLGGWTLNGEIPDIPKAILPVAPHTSNWDFFVGLMVKLALGIRVNFLGKHQIFVFPIKGLLHWLGGIPVRRDSAHGVVGQMVDEFAKAERMVLVIAPEGTRSKVSEWKKGFLHIAQQAQVPVVPIAFCFKNKTINISKPMLVGEDLDQALLDIKAFTNQAVGKRPELQ</sequence>
<organism evidence="5 6">
    <name type="scientific">Aliidiomarina haloalkalitolerans</name>
    <dbReference type="NCBI Taxonomy" id="859059"/>
    <lineage>
        <taxon>Bacteria</taxon>
        <taxon>Pseudomonadati</taxon>
        <taxon>Pseudomonadota</taxon>
        <taxon>Gammaproteobacteria</taxon>
        <taxon>Alteromonadales</taxon>
        <taxon>Idiomarinaceae</taxon>
        <taxon>Aliidiomarina</taxon>
    </lineage>
</organism>
<evidence type="ECO:0000256" key="2">
    <source>
        <dbReference type="ARBA" id="ARBA00022679"/>
    </source>
</evidence>
<evidence type="ECO:0000256" key="1">
    <source>
        <dbReference type="ARBA" id="ARBA00005189"/>
    </source>
</evidence>
<evidence type="ECO:0000256" key="3">
    <source>
        <dbReference type="ARBA" id="ARBA00023315"/>
    </source>
</evidence>
<keyword evidence="6" id="KW-1185">Reference proteome</keyword>
<gene>
    <name evidence="5" type="ORF">CWE06_07415</name>
</gene>
<comment type="caution">
    <text evidence="5">The sequence shown here is derived from an EMBL/GenBank/DDBJ whole genome shotgun (WGS) entry which is preliminary data.</text>
</comment>
<dbReference type="SUPFAM" id="SSF69593">
    <property type="entry name" value="Glycerol-3-phosphate (1)-acyltransferase"/>
    <property type="match status" value="1"/>
</dbReference>
<name>A0A432VTX8_9GAMM</name>
<accession>A0A432VTX8</accession>
<proteinExistence type="predicted"/>
<dbReference type="Proteomes" id="UP000288212">
    <property type="component" value="Unassembled WGS sequence"/>
</dbReference>
<keyword evidence="3 5" id="KW-0012">Acyltransferase</keyword>